<feature type="domain" description="Reverse transcriptase" evidence="1">
    <location>
        <begin position="232"/>
        <end position="468"/>
    </location>
</feature>
<dbReference type="InterPro" id="IPR000477">
    <property type="entry name" value="RT_dom"/>
</dbReference>
<comment type="caution">
    <text evidence="2">The sequence shown here is derived from an EMBL/GenBank/DDBJ whole genome shotgun (WGS) entry which is preliminary data.</text>
</comment>
<feature type="non-terminal residue" evidence="2">
    <location>
        <position position="1"/>
    </location>
</feature>
<name>A0AA88HVD9_ARTSF</name>
<dbReference type="Proteomes" id="UP001187531">
    <property type="component" value="Unassembled WGS sequence"/>
</dbReference>
<sequence>MNHLVVTNAIFGHKPSHLLTRHPDDGVTTAQIDFILFHQRWRSSVIDSHSYNGADTGSKSGSDHNLALAKILHRLASRRKNKLEVQLDTGVRIRQKFSLGYLKYYDDVAILSDPEKAPTMLDEVVSWADRIGFKVSTGKRKYMTLNHTDPISLTVNQVELDQPTPHQPSPKNSNAPFPLFSSLEVKDTISKLQPGATGPDGIHNLMLKNLLDSFVELLTELFNRSVIESAIPSESSSSSSSEWNKAIVISLLKAGKDPKLVDSYRPISLTSCVAKLIERLVKQRILTPLSDHIQIEQLGFLPGRSTTDALVRLEHLIKLSFKKGKAVHVIFLDMNSAFDRVDVGQLIRKLSVMGLPNLLVNWIHQFLMGREVQASLGGSYSEFKRKAYNIGLPQGSVLSPLLFSSASQKAIDTLSIWANSNNMVFSTHKSVSVLFHKMHNLAAFKPQVKVNGQEIVVAEHARFLGVIFDHKMTWKPHLDELIGSLKQRQNFINALCLGRRGAPTAFASTIVKSVVISKIDYGSFIYGSAKKCLLKKLDTTLHAILRRALGGQKSTPIVA</sequence>
<proteinExistence type="predicted"/>
<reference evidence="2" key="1">
    <citation type="submission" date="2023-07" db="EMBL/GenBank/DDBJ databases">
        <title>Chromosome-level genome assembly of Artemia franciscana.</title>
        <authorList>
            <person name="Jo E."/>
        </authorList>
    </citation>
    <scope>NUCLEOTIDE SEQUENCE</scope>
    <source>
        <tissue evidence="2">Whole body</tissue>
    </source>
</reference>
<dbReference type="AlphaFoldDB" id="A0AA88HVD9"/>
<dbReference type="PANTHER" id="PTHR36688:SF1">
    <property type="entry name" value="ENDONUCLEASE_EXONUCLEASE_PHOSPHATASE DOMAIN-CONTAINING PROTEIN"/>
    <property type="match status" value="1"/>
</dbReference>
<dbReference type="SUPFAM" id="SSF56672">
    <property type="entry name" value="DNA/RNA polymerases"/>
    <property type="match status" value="1"/>
</dbReference>
<dbReference type="EMBL" id="JAVRJZ010000011">
    <property type="protein sequence ID" value="KAK2716480.1"/>
    <property type="molecule type" value="Genomic_DNA"/>
</dbReference>
<dbReference type="InterPro" id="IPR052560">
    <property type="entry name" value="RdDP_mobile_element"/>
</dbReference>
<dbReference type="Pfam" id="PF00078">
    <property type="entry name" value="RVT_1"/>
    <property type="match status" value="1"/>
</dbReference>
<gene>
    <name evidence="2" type="ORF">QYM36_006833</name>
</gene>
<dbReference type="InterPro" id="IPR043502">
    <property type="entry name" value="DNA/RNA_pol_sf"/>
</dbReference>
<dbReference type="CDD" id="cd01650">
    <property type="entry name" value="RT_nLTR_like"/>
    <property type="match status" value="1"/>
</dbReference>
<evidence type="ECO:0000259" key="1">
    <source>
        <dbReference type="PROSITE" id="PS50878"/>
    </source>
</evidence>
<keyword evidence="3" id="KW-1185">Reference proteome</keyword>
<organism evidence="2 3">
    <name type="scientific">Artemia franciscana</name>
    <name type="common">Brine shrimp</name>
    <name type="synonym">Artemia sanfranciscana</name>
    <dbReference type="NCBI Taxonomy" id="6661"/>
    <lineage>
        <taxon>Eukaryota</taxon>
        <taxon>Metazoa</taxon>
        <taxon>Ecdysozoa</taxon>
        <taxon>Arthropoda</taxon>
        <taxon>Crustacea</taxon>
        <taxon>Branchiopoda</taxon>
        <taxon>Anostraca</taxon>
        <taxon>Artemiidae</taxon>
        <taxon>Artemia</taxon>
    </lineage>
</organism>
<evidence type="ECO:0000313" key="2">
    <source>
        <dbReference type="EMBL" id="KAK2716480.1"/>
    </source>
</evidence>
<dbReference type="PANTHER" id="PTHR36688">
    <property type="entry name" value="ENDO/EXONUCLEASE/PHOSPHATASE DOMAIN-CONTAINING PROTEIN"/>
    <property type="match status" value="1"/>
</dbReference>
<evidence type="ECO:0000313" key="3">
    <source>
        <dbReference type="Proteomes" id="UP001187531"/>
    </source>
</evidence>
<dbReference type="PROSITE" id="PS50878">
    <property type="entry name" value="RT_POL"/>
    <property type="match status" value="1"/>
</dbReference>
<protein>
    <recommendedName>
        <fullName evidence="1">Reverse transcriptase domain-containing protein</fullName>
    </recommendedName>
</protein>
<accession>A0AA88HVD9</accession>
<dbReference type="GO" id="GO:0071897">
    <property type="term" value="P:DNA biosynthetic process"/>
    <property type="evidence" value="ECO:0007669"/>
    <property type="project" value="UniProtKB-ARBA"/>
</dbReference>